<evidence type="ECO:0008006" key="3">
    <source>
        <dbReference type="Google" id="ProtNLM"/>
    </source>
</evidence>
<name>A0A1E8FGG3_9ALTE</name>
<comment type="caution">
    <text evidence="1">The sequence shown here is derived from an EMBL/GenBank/DDBJ whole genome shotgun (WGS) entry which is preliminary data.</text>
</comment>
<dbReference type="Proteomes" id="UP000176037">
    <property type="component" value="Unassembled WGS sequence"/>
</dbReference>
<protein>
    <recommendedName>
        <fullName evidence="3">Peptidase C-terminal archaeal/bacterial domain-containing protein</fullName>
    </recommendedName>
</protein>
<dbReference type="EMBL" id="MJIC01000010">
    <property type="protein sequence ID" value="OFI34678.1"/>
    <property type="molecule type" value="Genomic_DNA"/>
</dbReference>
<gene>
    <name evidence="1" type="ORF">BFC17_13930</name>
</gene>
<proteinExistence type="predicted"/>
<organism evidence="1 2">
    <name type="scientific">Alteromonas lipolytica</name>
    <dbReference type="NCBI Taxonomy" id="1856405"/>
    <lineage>
        <taxon>Bacteria</taxon>
        <taxon>Pseudomonadati</taxon>
        <taxon>Pseudomonadota</taxon>
        <taxon>Gammaproteobacteria</taxon>
        <taxon>Alteromonadales</taxon>
        <taxon>Alteromonadaceae</taxon>
        <taxon>Alteromonas/Salinimonas group</taxon>
        <taxon>Alteromonas</taxon>
    </lineage>
</organism>
<dbReference type="Gene3D" id="2.60.120.380">
    <property type="match status" value="1"/>
</dbReference>
<evidence type="ECO:0000313" key="2">
    <source>
        <dbReference type="Proteomes" id="UP000176037"/>
    </source>
</evidence>
<reference evidence="1 2" key="1">
    <citation type="submission" date="2016-09" db="EMBL/GenBank/DDBJ databases">
        <title>Alteromonas lipolytica, a new species isolated from sea water.</title>
        <authorList>
            <person name="Wu Y.-H."/>
            <person name="Cheng H."/>
            <person name="Xu X.-W."/>
        </authorList>
    </citation>
    <scope>NUCLEOTIDE SEQUENCE [LARGE SCALE GENOMIC DNA]</scope>
    <source>
        <strain evidence="1 2">JW12</strain>
    </source>
</reference>
<evidence type="ECO:0000313" key="1">
    <source>
        <dbReference type="EMBL" id="OFI34678.1"/>
    </source>
</evidence>
<keyword evidence="2" id="KW-1185">Reference proteome</keyword>
<accession>A0A1E8FGG3</accession>
<sequence length="177" mass="19639">MGIGLTLAWYTGQCTREVYCQENPDKPAVNPENGVIDDAFVASNWTTSSLSDSDTNDDYESATAFILRPRNGVLIEGQLQGDDIADYYAFIMDGEATITIYLCASPSDCQQPWYQGNEMYLTLHDYQQNMIDSTESPGEFGHAFTAPILTSGEQYYLIVHLAEQATGSVQYKLVITD</sequence>
<dbReference type="AlphaFoldDB" id="A0A1E8FGG3"/>